<comment type="caution">
    <text evidence="2">The sequence shown here is derived from an EMBL/GenBank/DDBJ whole genome shotgun (WGS) entry which is preliminary data.</text>
</comment>
<sequence>MKRILPFFCSTMLFLTASLLMLSIRSGIVIVLLLLLRFLAPVVHFGIIGHDMKQNPRRKSATVAAVISTVLLLSSVVLLNLAAKSVISGFRLLVPYTAGELIWVLLCGAVILGNIAVSHKRLSGILIVIEAVIALAINAVMTFFLSSALSPLAIDAVEVLLIPLSTIILSLISFFIGRAMTPDRIKLKLSAWLFGIMTSVFVSLWLLQKPLTTPVITPVYAVIWLALTFVTFGAALLGRVRFNLKYTPHSGMTTTA</sequence>
<feature type="transmembrane region" description="Helical" evidence="1">
    <location>
        <begin position="124"/>
        <end position="145"/>
    </location>
</feature>
<feature type="transmembrane region" description="Helical" evidence="1">
    <location>
        <begin position="189"/>
        <end position="207"/>
    </location>
</feature>
<feature type="transmembrane region" description="Helical" evidence="1">
    <location>
        <begin position="101"/>
        <end position="117"/>
    </location>
</feature>
<feature type="transmembrane region" description="Helical" evidence="1">
    <location>
        <begin position="219"/>
        <end position="238"/>
    </location>
</feature>
<organism evidence="2 3">
    <name type="scientific">Candidatus Colimorpha enterica</name>
    <dbReference type="NCBI Taxonomy" id="3083063"/>
    <lineage>
        <taxon>Bacteria</taxon>
        <taxon>Pseudomonadati</taxon>
        <taxon>Bacteroidota</taxon>
        <taxon>Bacteroidia</taxon>
        <taxon>Bacteroidales</taxon>
        <taxon>Candidatus Colimorpha</taxon>
    </lineage>
</organism>
<protein>
    <submittedName>
        <fullName evidence="2">Uncharacterized protein</fullName>
    </submittedName>
</protein>
<dbReference type="EMBL" id="CBFW010000421">
    <property type="protein sequence ID" value="CDC77184.1"/>
    <property type="molecule type" value="Genomic_DNA"/>
</dbReference>
<feature type="transmembrane region" description="Helical" evidence="1">
    <location>
        <begin position="61"/>
        <end position="81"/>
    </location>
</feature>
<evidence type="ECO:0000313" key="3">
    <source>
        <dbReference type="Proteomes" id="UP000017938"/>
    </source>
</evidence>
<proteinExistence type="predicted"/>
<keyword evidence="1" id="KW-0472">Membrane</keyword>
<dbReference type="AlphaFoldDB" id="R6U568"/>
<dbReference type="Proteomes" id="UP000017938">
    <property type="component" value="Unassembled WGS sequence"/>
</dbReference>
<name>R6U568_9BACT</name>
<keyword evidence="1" id="KW-0812">Transmembrane</keyword>
<feature type="transmembrane region" description="Helical" evidence="1">
    <location>
        <begin position="157"/>
        <end position="177"/>
    </location>
</feature>
<feature type="transmembrane region" description="Helical" evidence="1">
    <location>
        <begin position="29"/>
        <end position="49"/>
    </location>
</feature>
<accession>R6U568</accession>
<evidence type="ECO:0000313" key="2">
    <source>
        <dbReference type="EMBL" id="CDC77184.1"/>
    </source>
</evidence>
<evidence type="ECO:0000256" key="1">
    <source>
        <dbReference type="SAM" id="Phobius"/>
    </source>
</evidence>
<keyword evidence="1" id="KW-1133">Transmembrane helix</keyword>
<gene>
    <name evidence="2" type="ORF">BN580_00325</name>
</gene>
<reference evidence="2" key="1">
    <citation type="submission" date="2012-11" db="EMBL/GenBank/DDBJ databases">
        <title>Dependencies among metagenomic species, viruses, plasmids and units of genetic variation.</title>
        <authorList>
            <person name="Nielsen H.B."/>
            <person name="Almeida M."/>
            <person name="Juncker A.S."/>
            <person name="Rasmussen S."/>
            <person name="Li J."/>
            <person name="Sunagawa S."/>
            <person name="Plichta D."/>
            <person name="Gautier L."/>
            <person name="Le Chatelier E."/>
            <person name="Peletier E."/>
            <person name="Bonde I."/>
            <person name="Nielsen T."/>
            <person name="Manichanh C."/>
            <person name="Arumugam M."/>
            <person name="Batto J."/>
            <person name="Santos M.B.Q.D."/>
            <person name="Blom N."/>
            <person name="Borruel N."/>
            <person name="Burgdorf K.S."/>
            <person name="Boumezbeur F."/>
            <person name="Casellas F."/>
            <person name="Dore J."/>
            <person name="Guarner F."/>
            <person name="Hansen T."/>
            <person name="Hildebrand F."/>
            <person name="Kaas R.S."/>
            <person name="Kennedy S."/>
            <person name="Kristiansen K."/>
            <person name="Kultima J.R."/>
            <person name="Leonard P."/>
            <person name="Levenez F."/>
            <person name="Lund O."/>
            <person name="Moumen B."/>
            <person name="Le Paslier D."/>
            <person name="Pons N."/>
            <person name="Pedersen O."/>
            <person name="Prifti E."/>
            <person name="Qin J."/>
            <person name="Raes J."/>
            <person name="Tap J."/>
            <person name="Tims S."/>
            <person name="Ussery D.W."/>
            <person name="Yamada T."/>
            <person name="MetaHit consortium"/>
            <person name="Renault P."/>
            <person name="Sicheritz-Ponten T."/>
            <person name="Bork P."/>
            <person name="Wang J."/>
            <person name="Brunak S."/>
            <person name="Ehrlich S.D."/>
        </authorList>
    </citation>
    <scope>NUCLEOTIDE SEQUENCE [LARGE SCALE GENOMIC DNA]</scope>
</reference>